<dbReference type="AlphaFoldDB" id="A0A251XHB8"/>
<evidence type="ECO:0000313" key="3">
    <source>
        <dbReference type="Proteomes" id="UP000195062"/>
    </source>
</evidence>
<protein>
    <submittedName>
        <fullName evidence="2">Uncharacterized protein</fullName>
    </submittedName>
</protein>
<reference evidence="2 3" key="1">
    <citation type="submission" date="2016-08" db="EMBL/GenBank/DDBJ databases">
        <title>Genome sequence of Clavibacter michiganensis subsp. michiganensis strain CASJ007.</title>
        <authorList>
            <person name="Thapa S.P."/>
            <person name="Coaker G."/>
        </authorList>
    </citation>
    <scope>NUCLEOTIDE SEQUENCE [LARGE SCALE GENOMIC DNA]</scope>
    <source>
        <strain evidence="2">CASJ007</strain>
    </source>
</reference>
<accession>A0A251XHB8</accession>
<evidence type="ECO:0000313" key="2">
    <source>
        <dbReference type="EMBL" id="OUE02464.1"/>
    </source>
</evidence>
<name>A0A251XHB8_CLAMM</name>
<feature type="region of interest" description="Disordered" evidence="1">
    <location>
        <begin position="1"/>
        <end position="71"/>
    </location>
</feature>
<gene>
    <name evidence="2" type="ORF">CMMCAS07_10635</name>
</gene>
<feature type="compositionally biased region" description="Basic residues" evidence="1">
    <location>
        <begin position="1"/>
        <end position="11"/>
    </location>
</feature>
<dbReference type="EMBL" id="MDHH01000002">
    <property type="protein sequence ID" value="OUE02464.1"/>
    <property type="molecule type" value="Genomic_DNA"/>
</dbReference>
<sequence length="71" mass="7642">MRTASLRRRSSRPAAHAIAKLTDTSAMTMPTDPVEPSSPPVRVRAARTTTKHAPRASPTCRSRSAAWAATE</sequence>
<organism evidence="2 3">
    <name type="scientific">Clavibacter michiganensis subsp. michiganensis</name>
    <dbReference type="NCBI Taxonomy" id="33013"/>
    <lineage>
        <taxon>Bacteria</taxon>
        <taxon>Bacillati</taxon>
        <taxon>Actinomycetota</taxon>
        <taxon>Actinomycetes</taxon>
        <taxon>Micrococcales</taxon>
        <taxon>Microbacteriaceae</taxon>
        <taxon>Clavibacter</taxon>
    </lineage>
</organism>
<dbReference type="Proteomes" id="UP000195062">
    <property type="component" value="Unassembled WGS sequence"/>
</dbReference>
<proteinExistence type="predicted"/>
<comment type="caution">
    <text evidence="2">The sequence shown here is derived from an EMBL/GenBank/DDBJ whole genome shotgun (WGS) entry which is preliminary data.</text>
</comment>
<keyword evidence="3" id="KW-1185">Reference proteome</keyword>
<evidence type="ECO:0000256" key="1">
    <source>
        <dbReference type="SAM" id="MobiDB-lite"/>
    </source>
</evidence>